<evidence type="ECO:0000313" key="5">
    <source>
        <dbReference type="Proteomes" id="UP000053328"/>
    </source>
</evidence>
<keyword evidence="2" id="KW-1133">Transmembrane helix</keyword>
<dbReference type="RefSeq" id="XP_016241671.1">
    <property type="nucleotide sequence ID" value="XM_016376395.1"/>
</dbReference>
<dbReference type="Proteomes" id="UP000053328">
    <property type="component" value="Unassembled WGS sequence"/>
</dbReference>
<reference evidence="4 5" key="1">
    <citation type="submission" date="2015-01" db="EMBL/GenBank/DDBJ databases">
        <title>The Genome Sequence of Exophiala spinifera CBS89968.</title>
        <authorList>
            <consortium name="The Broad Institute Genomics Platform"/>
            <person name="Cuomo C."/>
            <person name="de Hoog S."/>
            <person name="Gorbushina A."/>
            <person name="Stielow B."/>
            <person name="Teixiera M."/>
            <person name="Abouelleil A."/>
            <person name="Chapman S.B."/>
            <person name="Priest M."/>
            <person name="Young S.K."/>
            <person name="Wortman J."/>
            <person name="Nusbaum C."/>
            <person name="Birren B."/>
        </authorList>
    </citation>
    <scope>NUCLEOTIDE SEQUENCE [LARGE SCALE GENOMIC DNA]</scope>
    <source>
        <strain evidence="4 5">CBS 89968</strain>
    </source>
</reference>
<dbReference type="EMBL" id="KN847492">
    <property type="protein sequence ID" value="KIW21455.1"/>
    <property type="molecule type" value="Genomic_DNA"/>
</dbReference>
<keyword evidence="5" id="KW-1185">Reference proteome</keyword>
<name>A0A0D2BSQ8_9EURO</name>
<protein>
    <recommendedName>
        <fullName evidence="6">Extracellular membrane protein CFEM domain-containing protein</fullName>
    </recommendedName>
</protein>
<dbReference type="VEuPathDB" id="FungiDB:PV08_02035"/>
<dbReference type="AlphaFoldDB" id="A0A0D2BSQ8"/>
<evidence type="ECO:0000313" key="4">
    <source>
        <dbReference type="EMBL" id="KIW21455.1"/>
    </source>
</evidence>
<evidence type="ECO:0000256" key="3">
    <source>
        <dbReference type="SAM" id="SignalP"/>
    </source>
</evidence>
<feature type="transmembrane region" description="Helical" evidence="2">
    <location>
        <begin position="251"/>
        <end position="268"/>
    </location>
</feature>
<keyword evidence="2" id="KW-0812">Transmembrane</keyword>
<feature type="compositionally biased region" description="Low complexity" evidence="1">
    <location>
        <begin position="140"/>
        <end position="227"/>
    </location>
</feature>
<feature type="signal peptide" evidence="3">
    <location>
        <begin position="1"/>
        <end position="24"/>
    </location>
</feature>
<dbReference type="STRING" id="91928.A0A0D2BSQ8"/>
<organism evidence="4 5">
    <name type="scientific">Exophiala spinifera</name>
    <dbReference type="NCBI Taxonomy" id="91928"/>
    <lineage>
        <taxon>Eukaryota</taxon>
        <taxon>Fungi</taxon>
        <taxon>Dikarya</taxon>
        <taxon>Ascomycota</taxon>
        <taxon>Pezizomycotina</taxon>
        <taxon>Eurotiomycetes</taxon>
        <taxon>Chaetothyriomycetidae</taxon>
        <taxon>Chaetothyriales</taxon>
        <taxon>Herpotrichiellaceae</taxon>
        <taxon>Exophiala</taxon>
    </lineage>
</organism>
<dbReference type="HOGENOM" id="CLU_087979_0_0_1"/>
<dbReference type="OrthoDB" id="5427833at2759"/>
<accession>A0A0D2BSQ8</accession>
<proteinExistence type="predicted"/>
<gene>
    <name evidence="4" type="ORF">PV08_02035</name>
</gene>
<feature type="region of interest" description="Disordered" evidence="1">
    <location>
        <begin position="140"/>
        <end position="236"/>
    </location>
</feature>
<feature type="chain" id="PRO_5002250094" description="Extracellular membrane protein CFEM domain-containing protein" evidence="3">
    <location>
        <begin position="25"/>
        <end position="269"/>
    </location>
</feature>
<sequence length="269" mass="26980">MRPRLDRQAVFVTVLCGLLQVSRASISFDQIQPIFGFPSSCTKAYETTVNGCSFSELSLLGGSGCSANCEIALEAAENFIQRTCAGLSAPGDSLIGQIFVGNLISFLCTPTSSPTTTAMTTAAASPSTSVSMASDTSTAKSTAASGSASTTTTTKASSASGSAATTESNPSSTSASSNSRSVSSSATTTTAPTTTLTTSFTSTSTTSADNTSASSTTQSSGSSNGNNGDSGGGSPFDAPFSTGAGVANMPQHQLLFFCLCVFAWLFGLR</sequence>
<keyword evidence="2" id="KW-0472">Membrane</keyword>
<evidence type="ECO:0000256" key="1">
    <source>
        <dbReference type="SAM" id="MobiDB-lite"/>
    </source>
</evidence>
<evidence type="ECO:0008006" key="6">
    <source>
        <dbReference type="Google" id="ProtNLM"/>
    </source>
</evidence>
<dbReference type="GeneID" id="27329118"/>
<keyword evidence="3" id="KW-0732">Signal</keyword>
<evidence type="ECO:0000256" key="2">
    <source>
        <dbReference type="SAM" id="Phobius"/>
    </source>
</evidence>